<dbReference type="GO" id="GO:0006013">
    <property type="term" value="P:mannose metabolic process"/>
    <property type="evidence" value="ECO:0007669"/>
    <property type="project" value="InterPro"/>
</dbReference>
<accession>A0A077ZW76</accession>
<dbReference type="EMBL" id="CCKQ01002433">
    <property type="protein sequence ID" value="CDW73520.1"/>
    <property type="molecule type" value="Genomic_DNA"/>
</dbReference>
<dbReference type="OrthoDB" id="2016903at2759"/>
<dbReference type="Proteomes" id="UP000039865">
    <property type="component" value="Unassembled WGS sequence"/>
</dbReference>
<evidence type="ECO:0000313" key="3">
    <source>
        <dbReference type="Proteomes" id="UP000039865"/>
    </source>
</evidence>
<dbReference type="PANTHER" id="PTHR11607">
    <property type="entry name" value="ALPHA-MANNOSIDASE"/>
    <property type="match status" value="1"/>
</dbReference>
<feature type="domain" description="Glycosyl hydrolase family 38 C-terminal" evidence="1">
    <location>
        <begin position="121"/>
        <end position="297"/>
    </location>
</feature>
<keyword evidence="2" id="KW-0378">Hydrolase</keyword>
<dbReference type="InterPro" id="IPR011013">
    <property type="entry name" value="Gal_mutarotase_sf_dom"/>
</dbReference>
<proteinExistence type="predicted"/>
<dbReference type="AlphaFoldDB" id="A0A077ZW76"/>
<keyword evidence="3" id="KW-1185">Reference proteome</keyword>
<evidence type="ECO:0000313" key="2">
    <source>
        <dbReference type="EMBL" id="CDW73520.1"/>
    </source>
</evidence>
<dbReference type="PANTHER" id="PTHR11607:SF3">
    <property type="entry name" value="LYSOSOMAL ALPHA-MANNOSIDASE"/>
    <property type="match status" value="1"/>
</dbReference>
<dbReference type="InParanoid" id="A0A077ZW76"/>
<sequence length="463" mass="54054">MEINPLSHQILEVTQGEKSQRELEINQNLLKNQETQDVDQQYQQNSEQIFEDETLIQEASQNPLKFEEQETEEQVQQIQSLEQSQWAIGFNDFCKLQKKSFDTQTIHFILIDQVADVTVQFGFELRFYPSYDGYQDKGGIYVFKTSQSDSSYFSEELLSTEILEGKFQTGLQFTYKAHDRNTISIVTVYLTRDDKGCGDIEFDIKKDGLDRNVEATVNWFSDEIQNNGVFYTDSNGLEYVKRIKRNAFEESDFKSTAPANFYPINTGIFIENKTKKLQMIVMNDRAQAGSVLTNDQLGNPEFLNELDENNQPIRTQNKYFVRFTNSRKMYQASKFFQENVTITQIDKETIIIPRLHSMLKQLDIVDYKLIPDTKFETALLWLQQFNIDKQNVKQISRDQVRDILQQLCKIGEIKSQFDYKTSKCDVSPSFEFTKLTGQALSDIEQKKNDYSLYKILTIKIKLI</sequence>
<dbReference type="GO" id="GO:0004559">
    <property type="term" value="F:alpha-mannosidase activity"/>
    <property type="evidence" value="ECO:0007669"/>
    <property type="project" value="InterPro"/>
</dbReference>
<dbReference type="Pfam" id="PF07748">
    <property type="entry name" value="Glyco_hydro_38C"/>
    <property type="match status" value="1"/>
</dbReference>
<name>A0A077ZW76_STYLE</name>
<gene>
    <name evidence="2" type="primary">Contig121.g145</name>
    <name evidence="2" type="ORF">STYLEM_2501</name>
</gene>
<protein>
    <submittedName>
        <fullName evidence="2">Glycosyl hydrolases family 38 protein</fullName>
    </submittedName>
</protein>
<dbReference type="Gene3D" id="2.70.98.30">
    <property type="entry name" value="Golgi alpha-mannosidase II, domain 4"/>
    <property type="match status" value="1"/>
</dbReference>
<dbReference type="SUPFAM" id="SSF74650">
    <property type="entry name" value="Galactose mutarotase-like"/>
    <property type="match status" value="1"/>
</dbReference>
<evidence type="ECO:0000259" key="1">
    <source>
        <dbReference type="Pfam" id="PF07748"/>
    </source>
</evidence>
<dbReference type="GO" id="GO:0030246">
    <property type="term" value="F:carbohydrate binding"/>
    <property type="evidence" value="ECO:0007669"/>
    <property type="project" value="InterPro"/>
</dbReference>
<dbReference type="InterPro" id="IPR011682">
    <property type="entry name" value="Glyco_hydro_38_C"/>
</dbReference>
<organism evidence="2 3">
    <name type="scientific">Stylonychia lemnae</name>
    <name type="common">Ciliate</name>
    <dbReference type="NCBI Taxonomy" id="5949"/>
    <lineage>
        <taxon>Eukaryota</taxon>
        <taxon>Sar</taxon>
        <taxon>Alveolata</taxon>
        <taxon>Ciliophora</taxon>
        <taxon>Intramacronucleata</taxon>
        <taxon>Spirotrichea</taxon>
        <taxon>Stichotrichia</taxon>
        <taxon>Sporadotrichida</taxon>
        <taxon>Oxytrichidae</taxon>
        <taxon>Stylonychinae</taxon>
        <taxon>Stylonychia</taxon>
    </lineage>
</organism>
<reference evidence="2 3" key="1">
    <citation type="submission" date="2014-06" db="EMBL/GenBank/DDBJ databases">
        <authorList>
            <person name="Swart Estienne"/>
        </authorList>
    </citation>
    <scope>NUCLEOTIDE SEQUENCE [LARGE SCALE GENOMIC DNA]</scope>
    <source>
        <strain evidence="2 3">130c</strain>
    </source>
</reference>
<dbReference type="InterPro" id="IPR050843">
    <property type="entry name" value="Glycosyl_Hydrlase_38"/>
</dbReference>